<dbReference type="GeneID" id="14923981"/>
<dbReference type="SMART" id="SM00679">
    <property type="entry name" value="CTNS"/>
    <property type="match status" value="2"/>
</dbReference>
<dbReference type="Pfam" id="PF04193">
    <property type="entry name" value="PQ-loop"/>
    <property type="match status" value="2"/>
</dbReference>
<dbReference type="GO" id="GO:0016020">
    <property type="term" value="C:membrane"/>
    <property type="evidence" value="ECO:0007669"/>
    <property type="project" value="UniProtKB-SubCell"/>
</dbReference>
<reference evidence="6 7" key="1">
    <citation type="journal article" date="2013" name="Genome Biol.">
        <title>Genome of Acanthamoeba castellanii highlights extensive lateral gene transfer and early evolution of tyrosine kinase signaling.</title>
        <authorList>
            <person name="Clarke M."/>
            <person name="Lohan A.J."/>
            <person name="Liu B."/>
            <person name="Lagkouvardos I."/>
            <person name="Roy S."/>
            <person name="Zafar N."/>
            <person name="Bertelli C."/>
            <person name="Schilde C."/>
            <person name="Kianianmomeni A."/>
            <person name="Burglin T.R."/>
            <person name="Frech C."/>
            <person name="Turcotte B."/>
            <person name="Kopec K.O."/>
            <person name="Synnott J.M."/>
            <person name="Choo C."/>
            <person name="Paponov I."/>
            <person name="Finkler A."/>
            <person name="Soon Heng Tan C."/>
            <person name="Hutchins A.P."/>
            <person name="Weinmeier T."/>
            <person name="Rattei T."/>
            <person name="Chu J.S."/>
            <person name="Gimenez G."/>
            <person name="Irimia M."/>
            <person name="Rigden D.J."/>
            <person name="Fitzpatrick D.A."/>
            <person name="Lorenzo-Morales J."/>
            <person name="Bateman A."/>
            <person name="Chiu C.H."/>
            <person name="Tang P."/>
            <person name="Hegemann P."/>
            <person name="Fromm H."/>
            <person name="Raoult D."/>
            <person name="Greub G."/>
            <person name="Miranda-Saavedra D."/>
            <person name="Chen N."/>
            <person name="Nash P."/>
            <person name="Ginger M.L."/>
            <person name="Horn M."/>
            <person name="Schaap P."/>
            <person name="Caler L."/>
            <person name="Loftus B."/>
        </authorList>
    </citation>
    <scope>NUCLEOTIDE SEQUENCE [LARGE SCALE GENOMIC DNA]</scope>
    <source>
        <strain evidence="6 7">Neff</strain>
    </source>
</reference>
<evidence type="ECO:0000256" key="2">
    <source>
        <dbReference type="ARBA" id="ARBA00022692"/>
    </source>
</evidence>
<keyword evidence="7" id="KW-1185">Reference proteome</keyword>
<name>L8HCQ2_ACACF</name>
<gene>
    <name evidence="6" type="ORF">ACA1_360270</name>
</gene>
<organism evidence="6 7">
    <name type="scientific">Acanthamoeba castellanii (strain ATCC 30010 / Neff)</name>
    <dbReference type="NCBI Taxonomy" id="1257118"/>
    <lineage>
        <taxon>Eukaryota</taxon>
        <taxon>Amoebozoa</taxon>
        <taxon>Discosea</taxon>
        <taxon>Longamoebia</taxon>
        <taxon>Centramoebida</taxon>
        <taxon>Acanthamoebidae</taxon>
        <taxon>Acanthamoeba</taxon>
    </lineage>
</organism>
<accession>L8HCQ2</accession>
<dbReference type="RefSeq" id="XP_004352489.1">
    <property type="nucleotide sequence ID" value="XM_004352437.1"/>
</dbReference>
<evidence type="ECO:0000256" key="5">
    <source>
        <dbReference type="SAM" id="Phobius"/>
    </source>
</evidence>
<feature type="transmembrane region" description="Helical" evidence="5">
    <location>
        <begin position="218"/>
        <end position="243"/>
    </location>
</feature>
<evidence type="ECO:0008006" key="8">
    <source>
        <dbReference type="Google" id="ProtNLM"/>
    </source>
</evidence>
<keyword evidence="3 5" id="KW-1133">Transmembrane helix</keyword>
<dbReference type="InterPro" id="IPR006603">
    <property type="entry name" value="PQ-loop_rpt"/>
</dbReference>
<sequence length="300" mass="33696">MPEPSCFSEPGVFDVSLGLFLCVGTLISFLPQHYSLLRRRSHLGISFLWLWINNFGNFCNTFSDVLDQWSKIECCSQLGPWQCTEVLLVFLQLGINWACIFLVFILALVFFDYDGTTQSYNQRLTAWLGFVFYVALVGFGMGTAFVFVLLMDPHSGPAQTYANTLGIVSAIVPVFVWTPQLYTTYKLKGPGSLSLTMQVIQTPGSFIQAFFQIWSGEWLVGMTAAISGFEQLLLVLMCTYFMGMDWWRARKAKKEGGAGEPLLGNNGEVGKGLTINETKEEKHDFERAKVIEEVDQDAPF</sequence>
<keyword evidence="2 5" id="KW-0812">Transmembrane</keyword>
<dbReference type="VEuPathDB" id="AmoebaDB:ACA1_360270"/>
<keyword evidence="4 5" id="KW-0472">Membrane</keyword>
<feature type="transmembrane region" description="Helical" evidence="5">
    <location>
        <begin position="162"/>
        <end position="182"/>
    </location>
</feature>
<dbReference type="AlphaFoldDB" id="L8HCQ2"/>
<evidence type="ECO:0000313" key="6">
    <source>
        <dbReference type="EMBL" id="ELR23012.1"/>
    </source>
</evidence>
<feature type="transmembrane region" description="Helical" evidence="5">
    <location>
        <begin position="12"/>
        <end position="30"/>
    </location>
</feature>
<dbReference type="OrthoDB" id="19344at2759"/>
<evidence type="ECO:0000256" key="1">
    <source>
        <dbReference type="ARBA" id="ARBA00004141"/>
    </source>
</evidence>
<dbReference type="EMBL" id="KB007867">
    <property type="protein sequence ID" value="ELR23012.1"/>
    <property type="molecule type" value="Genomic_DNA"/>
</dbReference>
<evidence type="ECO:0000256" key="4">
    <source>
        <dbReference type="ARBA" id="ARBA00023136"/>
    </source>
</evidence>
<dbReference type="KEGG" id="acan:ACA1_360270"/>
<evidence type="ECO:0000313" key="7">
    <source>
        <dbReference type="Proteomes" id="UP000011083"/>
    </source>
</evidence>
<dbReference type="OMA" id="FVIYFPR"/>
<dbReference type="Proteomes" id="UP000011083">
    <property type="component" value="Unassembled WGS sequence"/>
</dbReference>
<dbReference type="Gene3D" id="1.20.1280.290">
    <property type="match status" value="2"/>
</dbReference>
<feature type="transmembrane region" description="Helical" evidence="5">
    <location>
        <begin position="130"/>
        <end position="150"/>
    </location>
</feature>
<proteinExistence type="predicted"/>
<evidence type="ECO:0000256" key="3">
    <source>
        <dbReference type="ARBA" id="ARBA00022989"/>
    </source>
</evidence>
<protein>
    <recommendedName>
        <fullName evidence="8">PQ loop repeat protein</fullName>
    </recommendedName>
</protein>
<comment type="subcellular location">
    <subcellularLocation>
        <location evidence="1">Membrane</location>
        <topology evidence="1">Multi-pass membrane protein</topology>
    </subcellularLocation>
</comment>
<feature type="transmembrane region" description="Helical" evidence="5">
    <location>
        <begin position="86"/>
        <end position="110"/>
    </location>
</feature>